<dbReference type="Gene3D" id="3.90.1210.10">
    <property type="entry name" value="Antifreeze-like/N-acetylneuraminic acid synthase C-terminal domain"/>
    <property type="match status" value="1"/>
</dbReference>
<dbReference type="NCBIfam" id="TIGR03569">
    <property type="entry name" value="NeuB_NnaB"/>
    <property type="match status" value="1"/>
</dbReference>
<protein>
    <submittedName>
        <fullName evidence="2">N-acetylneuraminate synthase</fullName>
    </submittedName>
</protein>
<dbReference type="Pfam" id="PF03102">
    <property type="entry name" value="NeuB"/>
    <property type="match status" value="1"/>
</dbReference>
<dbReference type="SUPFAM" id="SSF51569">
    <property type="entry name" value="Aldolase"/>
    <property type="match status" value="1"/>
</dbReference>
<evidence type="ECO:0000313" key="2">
    <source>
        <dbReference type="EMBL" id="SMO61117.1"/>
    </source>
</evidence>
<sequence>MSQLLKNIKDYTPSPFGKGKVMIIAEAGVNHNGDITLAKKLIDAAVDAGVDYVKFQTFKAEKLVSKSAKKAEYQERNSSDGDDYQFNMLKKLELDEKSHHELINYCASKGIKFLSTAFDLESIELLDSLGIDLFKVPSGEITNYPYLKKIGSKGKPVIISTGMADMKEIAEALQVVTEAGTPLEKITILHCNTEYPTPMQDVNLLAMLNIQEAFNVQVGYSDHTLGIEIPVAAVALGAVCIEKHFTLDKTMEGPDHKASLEPQELKAMVQAIRNIEKALGDGEKKPSPSEAKNKEIARKSIHLALDLKAGAILTEENLIMKRPGNGISPMQLPLVIGKKLKVDLKEDALLEFKHLDE</sequence>
<dbReference type="GO" id="GO:0016051">
    <property type="term" value="P:carbohydrate biosynthetic process"/>
    <property type="evidence" value="ECO:0007669"/>
    <property type="project" value="InterPro"/>
</dbReference>
<evidence type="ECO:0000259" key="1">
    <source>
        <dbReference type="PROSITE" id="PS50844"/>
    </source>
</evidence>
<dbReference type="InterPro" id="IPR036732">
    <property type="entry name" value="AFP_Neu5c_C_sf"/>
</dbReference>
<dbReference type="EMBL" id="FXSZ01000004">
    <property type="protein sequence ID" value="SMO61117.1"/>
    <property type="molecule type" value="Genomic_DNA"/>
</dbReference>
<gene>
    <name evidence="2" type="ORF">SAMN06265350_104239</name>
</gene>
<dbReference type="InterPro" id="IPR013974">
    <property type="entry name" value="SAF"/>
</dbReference>
<dbReference type="InterPro" id="IPR020007">
    <property type="entry name" value="NeuB/NeuA"/>
</dbReference>
<dbReference type="Proteomes" id="UP000315971">
    <property type="component" value="Unassembled WGS sequence"/>
</dbReference>
<accession>A0A521CNT8</accession>
<dbReference type="InterPro" id="IPR013785">
    <property type="entry name" value="Aldolase_TIM"/>
</dbReference>
<name>A0A521CNT8_9SPHI</name>
<dbReference type="CDD" id="cd11615">
    <property type="entry name" value="SAF_NeuB_like"/>
    <property type="match status" value="1"/>
</dbReference>
<dbReference type="PANTHER" id="PTHR42966:SF1">
    <property type="entry name" value="SIALIC ACID SYNTHASE"/>
    <property type="match status" value="1"/>
</dbReference>
<organism evidence="2 3">
    <name type="scientific">Solitalea koreensis</name>
    <dbReference type="NCBI Taxonomy" id="543615"/>
    <lineage>
        <taxon>Bacteria</taxon>
        <taxon>Pseudomonadati</taxon>
        <taxon>Bacteroidota</taxon>
        <taxon>Sphingobacteriia</taxon>
        <taxon>Sphingobacteriales</taxon>
        <taxon>Sphingobacteriaceae</taxon>
        <taxon>Solitalea</taxon>
    </lineage>
</organism>
<feature type="domain" description="AFP-like" evidence="1">
    <location>
        <begin position="300"/>
        <end position="357"/>
    </location>
</feature>
<dbReference type="SMART" id="SM00858">
    <property type="entry name" value="SAF"/>
    <property type="match status" value="1"/>
</dbReference>
<dbReference type="PANTHER" id="PTHR42966">
    <property type="entry name" value="N-ACETYLNEURAMINATE SYNTHASE"/>
    <property type="match status" value="1"/>
</dbReference>
<dbReference type="InterPro" id="IPR006190">
    <property type="entry name" value="SAF_AFP_Neu5Ac"/>
</dbReference>
<dbReference type="InterPro" id="IPR057736">
    <property type="entry name" value="SAF_PseI/NeuA/NeuB"/>
</dbReference>
<dbReference type="SUPFAM" id="SSF51269">
    <property type="entry name" value="AFP III-like domain"/>
    <property type="match status" value="1"/>
</dbReference>
<proteinExistence type="predicted"/>
<dbReference type="GO" id="GO:0047444">
    <property type="term" value="F:N-acylneuraminate-9-phosphate synthase activity"/>
    <property type="evidence" value="ECO:0007669"/>
    <property type="project" value="TreeGrafter"/>
</dbReference>
<dbReference type="OrthoDB" id="9814210at2"/>
<reference evidence="2 3" key="1">
    <citation type="submission" date="2017-05" db="EMBL/GenBank/DDBJ databases">
        <authorList>
            <person name="Varghese N."/>
            <person name="Submissions S."/>
        </authorList>
    </citation>
    <scope>NUCLEOTIDE SEQUENCE [LARGE SCALE GENOMIC DNA]</scope>
    <source>
        <strain evidence="2 3">DSM 21342</strain>
    </source>
</reference>
<dbReference type="Gene3D" id="3.20.20.70">
    <property type="entry name" value="Aldolase class I"/>
    <property type="match status" value="1"/>
</dbReference>
<dbReference type="RefSeq" id="WP_142603255.1">
    <property type="nucleotide sequence ID" value="NZ_FXSZ01000004.1"/>
</dbReference>
<dbReference type="PROSITE" id="PS50844">
    <property type="entry name" value="AFP_LIKE"/>
    <property type="match status" value="1"/>
</dbReference>
<dbReference type="Pfam" id="PF08666">
    <property type="entry name" value="SAF"/>
    <property type="match status" value="1"/>
</dbReference>
<dbReference type="InterPro" id="IPR051690">
    <property type="entry name" value="PseI-like"/>
</dbReference>
<evidence type="ECO:0000313" key="3">
    <source>
        <dbReference type="Proteomes" id="UP000315971"/>
    </source>
</evidence>
<dbReference type="AlphaFoldDB" id="A0A521CNT8"/>
<keyword evidence="3" id="KW-1185">Reference proteome</keyword>
<dbReference type="InterPro" id="IPR013132">
    <property type="entry name" value="PseI/NeuA/B-like_N"/>
</dbReference>